<dbReference type="Gene3D" id="3.30.70.120">
    <property type="match status" value="1"/>
</dbReference>
<evidence type="ECO:0000313" key="2">
    <source>
        <dbReference type="EMBL" id="TLX41388.1"/>
    </source>
</evidence>
<dbReference type="RefSeq" id="WP_138400902.1">
    <property type="nucleotide sequence ID" value="NZ_JBAFVI010000006.1"/>
</dbReference>
<sequence>MEGFQIIFYTQQDRMLGLVPLAQWLFDEAKRHAIRGATMTSSLRGLGHDGATHAAGWFDLSDQPVQVTMIVTPDECERMLEYLRQEHVKVFYMKVPVEFGILGADM</sequence>
<dbReference type="OrthoDB" id="5339790at2"/>
<evidence type="ECO:0000313" key="3">
    <source>
        <dbReference type="Proteomes" id="UP000305131"/>
    </source>
</evidence>
<evidence type="ECO:0000256" key="1">
    <source>
        <dbReference type="ARBA" id="ARBA00010554"/>
    </source>
</evidence>
<dbReference type="InterPro" id="IPR003793">
    <property type="entry name" value="UPF0166"/>
</dbReference>
<dbReference type="SUPFAM" id="SSF54913">
    <property type="entry name" value="GlnB-like"/>
    <property type="match status" value="1"/>
</dbReference>
<dbReference type="AlphaFoldDB" id="A0A6C1KAU4"/>
<dbReference type="GeneID" id="95775369"/>
<reference evidence="2 3" key="1">
    <citation type="submission" date="2019-05" db="EMBL/GenBank/DDBJ databases">
        <authorList>
            <person name="Zhou X."/>
        </authorList>
    </citation>
    <scope>NUCLEOTIDE SEQUENCE [LARGE SCALE GENOMIC DNA]</scope>
    <source>
        <strain evidence="2 3">DSM 432</strain>
    </source>
</reference>
<dbReference type="InterPro" id="IPR011322">
    <property type="entry name" value="N-reg_PII-like_a/b"/>
</dbReference>
<accession>A0A6C1KAU4</accession>
<protein>
    <submittedName>
        <fullName evidence="2">DUF190 domain-containing protein</fullName>
    </submittedName>
</protein>
<dbReference type="Pfam" id="PF02641">
    <property type="entry name" value="DUF190"/>
    <property type="match status" value="1"/>
</dbReference>
<organism evidence="2 3">
    <name type="scientific">Xanthobacter autotrophicus</name>
    <dbReference type="NCBI Taxonomy" id="280"/>
    <lineage>
        <taxon>Bacteria</taxon>
        <taxon>Pseudomonadati</taxon>
        <taxon>Pseudomonadota</taxon>
        <taxon>Alphaproteobacteria</taxon>
        <taxon>Hyphomicrobiales</taxon>
        <taxon>Xanthobacteraceae</taxon>
        <taxon>Xanthobacter</taxon>
    </lineage>
</organism>
<comment type="similarity">
    <text evidence="1">Belongs to the UPF0166 family.</text>
</comment>
<dbReference type="InterPro" id="IPR015867">
    <property type="entry name" value="N-reg_PII/ATP_PRibTrfase_C"/>
</dbReference>
<dbReference type="Proteomes" id="UP000305131">
    <property type="component" value="Unassembled WGS sequence"/>
</dbReference>
<proteinExistence type="inferred from homology"/>
<dbReference type="EMBL" id="VAUP01000037">
    <property type="protein sequence ID" value="TLX41388.1"/>
    <property type="molecule type" value="Genomic_DNA"/>
</dbReference>
<gene>
    <name evidence="2" type="ORF">FBQ73_18110</name>
</gene>
<name>A0A6C1KAU4_XANAU</name>
<comment type="caution">
    <text evidence="2">The sequence shown here is derived from an EMBL/GenBank/DDBJ whole genome shotgun (WGS) entry which is preliminary data.</text>
</comment>